<keyword evidence="2" id="KW-1185">Reference proteome</keyword>
<comment type="caution">
    <text evidence="1">The sequence shown here is derived from an EMBL/GenBank/DDBJ whole genome shotgun (WGS) entry which is preliminary data.</text>
</comment>
<dbReference type="PANTHER" id="PTHR31400">
    <property type="entry name" value="GUANYLYL CYCLASE DOMAIN CONTAINING PROTEIN 1 GUCD1"/>
    <property type="match status" value="1"/>
</dbReference>
<dbReference type="Pfam" id="PF09778">
    <property type="entry name" value="Guanylate_cyc_2"/>
    <property type="match status" value="1"/>
</dbReference>
<dbReference type="Gene3D" id="3.90.70.10">
    <property type="entry name" value="Cysteine proteinases"/>
    <property type="match status" value="1"/>
</dbReference>
<reference evidence="1" key="1">
    <citation type="submission" date="2022-08" db="EMBL/GenBank/DDBJ databases">
        <authorList>
            <person name="Marques A."/>
        </authorList>
    </citation>
    <scope>NUCLEOTIDE SEQUENCE</scope>
    <source>
        <strain evidence="1">RhyPub2mFocal</strain>
        <tissue evidence="1">Leaves</tissue>
    </source>
</reference>
<sequence length="268" mass="30331">MWPLCVISDKLAKMIGDGEEKLECDSEHLPLSRQSYHVDVPHVRQMFNWDCGLACVLMVLRTVGIESHDIADLEKLCSTTSIWTVDLAYLLHKFSVNFSFLTVTVGVNPSYSAQSFYQEQLEDDTGRVVDLFARAINDGICIQCRSISVREISLLLLSGNCIAVALVDKTKLVSSWMVDRTVNYLNGTPEYMGHYIIICGFDAGTNEFEIRDPACSRKYERVTMECLDEARTSFGTDEDIILVKHTFQNYLPFTICTVSETYIQIMSL</sequence>
<dbReference type="EMBL" id="JAMFTS010000004">
    <property type="protein sequence ID" value="KAJ4766930.1"/>
    <property type="molecule type" value="Genomic_DNA"/>
</dbReference>
<evidence type="ECO:0000313" key="2">
    <source>
        <dbReference type="Proteomes" id="UP001140206"/>
    </source>
</evidence>
<proteinExistence type="predicted"/>
<evidence type="ECO:0000313" key="1">
    <source>
        <dbReference type="EMBL" id="KAJ4766930.1"/>
    </source>
</evidence>
<organism evidence="1 2">
    <name type="scientific">Rhynchospora pubera</name>
    <dbReference type="NCBI Taxonomy" id="906938"/>
    <lineage>
        <taxon>Eukaryota</taxon>
        <taxon>Viridiplantae</taxon>
        <taxon>Streptophyta</taxon>
        <taxon>Embryophyta</taxon>
        <taxon>Tracheophyta</taxon>
        <taxon>Spermatophyta</taxon>
        <taxon>Magnoliopsida</taxon>
        <taxon>Liliopsida</taxon>
        <taxon>Poales</taxon>
        <taxon>Cyperaceae</taxon>
        <taxon>Cyperoideae</taxon>
        <taxon>Rhynchosporeae</taxon>
        <taxon>Rhynchospora</taxon>
    </lineage>
</organism>
<accession>A0AAV8DG53</accession>
<dbReference type="PANTHER" id="PTHR31400:SF1">
    <property type="entry name" value="PROTEIN GUCD1"/>
    <property type="match status" value="1"/>
</dbReference>
<protein>
    <submittedName>
        <fullName evidence="1">Guanylyl cyclase 1</fullName>
    </submittedName>
</protein>
<dbReference type="InterPro" id="IPR018616">
    <property type="entry name" value="GUCD1"/>
</dbReference>
<name>A0AAV8DG53_9POAL</name>
<dbReference type="Proteomes" id="UP001140206">
    <property type="component" value="Chromosome 4"/>
</dbReference>
<dbReference type="AlphaFoldDB" id="A0AAV8DG53"/>
<gene>
    <name evidence="1" type="ORF">LUZ62_077305</name>
</gene>